<organism evidence="2 3">
    <name type="scientific">Paramecium tetraurelia</name>
    <dbReference type="NCBI Taxonomy" id="5888"/>
    <lineage>
        <taxon>Eukaryota</taxon>
        <taxon>Sar</taxon>
        <taxon>Alveolata</taxon>
        <taxon>Ciliophora</taxon>
        <taxon>Intramacronucleata</taxon>
        <taxon>Oligohymenophorea</taxon>
        <taxon>Peniculida</taxon>
        <taxon>Parameciidae</taxon>
        <taxon>Paramecium</taxon>
    </lineage>
</organism>
<keyword evidence="3" id="KW-1185">Reference proteome</keyword>
<dbReference type="HOGENOM" id="CLU_249472_0_0_1"/>
<feature type="transmembrane region" description="Helical" evidence="1">
    <location>
        <begin position="906"/>
        <end position="928"/>
    </location>
</feature>
<dbReference type="Proteomes" id="UP000000600">
    <property type="component" value="Unassembled WGS sequence"/>
</dbReference>
<feature type="transmembrane region" description="Helical" evidence="1">
    <location>
        <begin position="1205"/>
        <end position="1223"/>
    </location>
</feature>
<name>A0CM40_PARTE</name>
<feature type="transmembrane region" description="Helical" evidence="1">
    <location>
        <begin position="948"/>
        <end position="972"/>
    </location>
</feature>
<dbReference type="EMBL" id="CT868108">
    <property type="protein sequence ID" value="CAK71857.1"/>
    <property type="molecule type" value="Genomic_DNA"/>
</dbReference>
<feature type="transmembrane region" description="Helical" evidence="1">
    <location>
        <begin position="228"/>
        <end position="246"/>
    </location>
</feature>
<dbReference type="KEGG" id="ptm:GSPATT00008336001"/>
<feature type="transmembrane region" description="Helical" evidence="1">
    <location>
        <begin position="258"/>
        <end position="278"/>
    </location>
</feature>
<dbReference type="GeneID" id="5025039"/>
<keyword evidence="1" id="KW-0472">Membrane</keyword>
<evidence type="ECO:0000313" key="3">
    <source>
        <dbReference type="Proteomes" id="UP000000600"/>
    </source>
</evidence>
<feature type="transmembrane region" description="Helical" evidence="1">
    <location>
        <begin position="84"/>
        <end position="105"/>
    </location>
</feature>
<evidence type="ECO:0008006" key="4">
    <source>
        <dbReference type="Google" id="ProtNLM"/>
    </source>
</evidence>
<gene>
    <name evidence="2" type="ORF">GSPATT00008336001</name>
</gene>
<dbReference type="OrthoDB" id="303965at2759"/>
<evidence type="ECO:0000313" key="2">
    <source>
        <dbReference type="EMBL" id="CAK71857.1"/>
    </source>
</evidence>
<sequence length="1485" mass="175580">MIQFYHYVLSHFLNKHHKVKIDSEKIVSLLFIVYYSQLICVLQQTQDNALDQQIQINLLNLFQYYGQIWRPYNYLIQYKGFRQYAFLIPSLLITLIMIDFFLQWMEEVRSKNAQQKKLNFKAIHNNNEKILSVIFQVHLYTISLYELDLLMLSLRDGISNLPESMAVLAFSFFFLFCKLLFILLTLMCSESIHFPSSPIHFNVLSIGQYFNIFLIVISLYLKYEMGDLQTSLFHIINLIIIGFYIYQECQKKVNYLNTLVLLLLTYGFFNNLSFFFVIETSKKEYQIALLYVLCPLFLNLVIHYSRKSTIIVYEKNRTIDQIFNNLLILDENKSNIYKQDNFQTLILKQITTNADDPFNSELILFNNKIIKSKKSQKAFWYYKYILIKLSQQQYTETLMLIHNFKQSLFYSELSKQFVRVQITISFIQQLKLINIKSEVYQLLNYNINKNFDLDKLNSSTFIHYKVQIQKSQIQILNLFKEKEALYAQLLEGKPTKINGIFNKSYNILEQALQLQQDLRQELTTQKTYRIHQLLTMLYVEFFNNIIQAELLKYFQLNNEELKQNPLENMDFLNLKLEDNLLNTQIKYFSQSLFLKLGYKLKDESFFHFKMLFPDAFYDTHQDLIRRFLESGTCKYLNRISDMLIRGQDNVYFYSMFQLNIENSSEPELSFYVFIKINEEQPNSVFINKQNQIIGYTTSFLNYINKKNMTFTSKSLYLQELSKVIIINKQQLGQKYVKGRLTYDLQEVALEYIERKSIAELVILDENWDYLLNHEVFSQEPSQHCSLLLNQESVVLIPNQLFIDDLNSPLSLARRDKPYQELLQSDIKQNQTIKSKEDSNIISEPIQDKPKYKQKLSNKEQKDDINNDQASSKFSRGFLDNSIFYSKYNKLNLFLTQSKRNRQITMALLLLLLALLINIIFQLISLTQFLPQYEKVNSDLDMLSIKGNFMAPIHNCVTAQVSVVNYILLAYVFKEITQEVALRKMQFGMDSIYKSYEHLKSSFSTQLDNQNLQGFFYDKEIIMYQFENLTLVPRNISLKPALVYYQEAQYFVSIIDYYNVLSVIPSNDFIYYMANILEVDNYFDYLNDEVEIFVETRMKNFESSQTKFFLKMIFLQLLIVTLGISLVLQNQYTLTELFSLFTNINIFALQKEIQKLQKMIHLLNHDDAYQIYNFEVSVWEKEISAQTFSYNLKINLSRIICHEYKLPRLALITIFVIVVSIYLLPQIILESMNGVFFDKYSNSIDLLVRLSSLGSAVTAVYEIREINYLISGKSPFFDFFTDQKRIEQNAKVEHELNKINEFLFFYLFLDLQKLQQYLLVNNPQVMMILYRYLKMFNHQICVNLQLILAEEHCDLIYDGVMKLGLINALTEIYSQIKTEYENSKGFQIQYRNKSGAFEEVEIGLIASDSVLYLESEVFHSVTKKTSEIIDSHQILIGIQITISVILGFILENSDSQEHDISNTLIKNLKLISDCYKCKMYEVDMQL</sequence>
<dbReference type="OMA" id="LMCSESI"/>
<keyword evidence="1" id="KW-1133">Transmembrane helix</keyword>
<feature type="transmembrane region" description="Helical" evidence="1">
    <location>
        <begin position="1107"/>
        <end position="1125"/>
    </location>
</feature>
<reference evidence="2 3" key="1">
    <citation type="journal article" date="2006" name="Nature">
        <title>Global trends of whole-genome duplications revealed by the ciliate Paramecium tetraurelia.</title>
        <authorList>
            <consortium name="Genoscope"/>
            <person name="Aury J.-M."/>
            <person name="Jaillon O."/>
            <person name="Duret L."/>
            <person name="Noel B."/>
            <person name="Jubin C."/>
            <person name="Porcel B.M."/>
            <person name="Segurens B."/>
            <person name="Daubin V."/>
            <person name="Anthouard V."/>
            <person name="Aiach N."/>
            <person name="Arnaiz O."/>
            <person name="Billaut A."/>
            <person name="Beisson J."/>
            <person name="Blanc I."/>
            <person name="Bouhouche K."/>
            <person name="Camara F."/>
            <person name="Duharcourt S."/>
            <person name="Guigo R."/>
            <person name="Gogendeau D."/>
            <person name="Katinka M."/>
            <person name="Keller A.-M."/>
            <person name="Kissmehl R."/>
            <person name="Klotz C."/>
            <person name="Koll F."/>
            <person name="Le Moue A."/>
            <person name="Lepere C."/>
            <person name="Malinsky S."/>
            <person name="Nowacki M."/>
            <person name="Nowak J.K."/>
            <person name="Plattner H."/>
            <person name="Poulain J."/>
            <person name="Ruiz F."/>
            <person name="Serrano V."/>
            <person name="Zagulski M."/>
            <person name="Dessen P."/>
            <person name="Betermier M."/>
            <person name="Weissenbach J."/>
            <person name="Scarpelli C."/>
            <person name="Schachter V."/>
            <person name="Sperling L."/>
            <person name="Meyer E."/>
            <person name="Cohen J."/>
            <person name="Wincker P."/>
        </authorList>
    </citation>
    <scope>NUCLEOTIDE SEQUENCE [LARGE SCALE GENOMIC DNA]</scope>
    <source>
        <strain evidence="2 3">Stock d4-2</strain>
    </source>
</reference>
<feature type="transmembrane region" description="Helical" evidence="1">
    <location>
        <begin position="199"/>
        <end position="222"/>
    </location>
</feature>
<feature type="transmembrane region" description="Helical" evidence="1">
    <location>
        <begin position="165"/>
        <end position="187"/>
    </location>
</feature>
<accession>A0CM40</accession>
<dbReference type="RefSeq" id="XP_001439254.1">
    <property type="nucleotide sequence ID" value="XM_001439217.1"/>
</dbReference>
<keyword evidence="1" id="KW-0812">Transmembrane</keyword>
<feature type="transmembrane region" description="Helical" evidence="1">
    <location>
        <begin position="1131"/>
        <end position="1148"/>
    </location>
</feature>
<proteinExistence type="predicted"/>
<protein>
    <recommendedName>
        <fullName evidence="4">Transmembrane protein</fullName>
    </recommendedName>
</protein>
<dbReference type="InParanoid" id="A0CM40"/>
<evidence type="ECO:0000256" key="1">
    <source>
        <dbReference type="SAM" id="Phobius"/>
    </source>
</evidence>
<feature type="transmembrane region" description="Helical" evidence="1">
    <location>
        <begin position="284"/>
        <end position="302"/>
    </location>
</feature>